<accession>A0A5C7EPP3</accession>
<organism evidence="6 7">
    <name type="scientific">Pelomicrobium methylotrophicum</name>
    <dbReference type="NCBI Taxonomy" id="2602750"/>
    <lineage>
        <taxon>Bacteria</taxon>
        <taxon>Pseudomonadati</taxon>
        <taxon>Pseudomonadota</taxon>
        <taxon>Hydrogenophilia</taxon>
        <taxon>Hydrogenophilia incertae sedis</taxon>
        <taxon>Pelomicrobium</taxon>
    </lineage>
</organism>
<dbReference type="OrthoDB" id="9811084at2"/>
<dbReference type="GO" id="GO:0000976">
    <property type="term" value="F:transcription cis-regulatory region binding"/>
    <property type="evidence" value="ECO:0007669"/>
    <property type="project" value="TreeGrafter"/>
</dbReference>
<proteinExistence type="predicted"/>
<keyword evidence="7" id="KW-1185">Reference proteome</keyword>
<dbReference type="AlphaFoldDB" id="A0A5C7EPP3"/>
<dbReference type="InParanoid" id="A0A5C7EPP3"/>
<dbReference type="PRINTS" id="PR00455">
    <property type="entry name" value="HTHTETR"/>
</dbReference>
<reference evidence="6 7" key="1">
    <citation type="submission" date="2019-08" db="EMBL/GenBank/DDBJ databases">
        <title>Pelomicrobium methylotrophicum gen. nov., sp. nov. a moderately thermophilic, facultatively anaerobic, lithoautotrophic and methylotrophic bacterium isolated from a terrestrial mud volcano.</title>
        <authorList>
            <person name="Slobodkina G.B."/>
            <person name="Merkel A.Y."/>
            <person name="Slobodkin A.I."/>
        </authorList>
    </citation>
    <scope>NUCLEOTIDE SEQUENCE [LARGE SCALE GENOMIC DNA]</scope>
    <source>
        <strain evidence="6 7">SM250</strain>
    </source>
</reference>
<name>A0A5C7EPP3_9PROT</name>
<keyword evidence="1" id="KW-0805">Transcription regulation</keyword>
<dbReference type="Gene3D" id="1.10.10.60">
    <property type="entry name" value="Homeodomain-like"/>
    <property type="match status" value="1"/>
</dbReference>
<dbReference type="InterPro" id="IPR001647">
    <property type="entry name" value="HTH_TetR"/>
</dbReference>
<feature type="DNA-binding region" description="H-T-H motif" evidence="4">
    <location>
        <begin position="40"/>
        <end position="59"/>
    </location>
</feature>
<sequence length="215" mass="23959">MAPAAAAPKPRWQRRKDARPDEILAAALELFARHGYAATRLADVAAHAGVSKGTLYLYFPNKAELFKAVVRRAFAPNLLQAETLLAEFQGSSRELLSRLIEQAARVLVDTPLSGIPKLVIAEAGNFPEIAEFYFTEIIQRGQRLVEQVLARGLQRGEFRPIDTAAAKQLIVAPLIFQLLWKHTFQAYEAKPLPLERYVAAHLDLLFNGLTDRTSE</sequence>
<dbReference type="InterPro" id="IPR009057">
    <property type="entry name" value="Homeodomain-like_sf"/>
</dbReference>
<keyword evidence="2 4" id="KW-0238">DNA-binding</keyword>
<dbReference type="Proteomes" id="UP000321201">
    <property type="component" value="Unassembled WGS sequence"/>
</dbReference>
<dbReference type="Pfam" id="PF16859">
    <property type="entry name" value="TetR_C_11"/>
    <property type="match status" value="1"/>
</dbReference>
<dbReference type="PANTHER" id="PTHR30055:SF146">
    <property type="entry name" value="HTH-TYPE TRANSCRIPTIONAL DUAL REGULATOR CECR"/>
    <property type="match status" value="1"/>
</dbReference>
<evidence type="ECO:0000313" key="7">
    <source>
        <dbReference type="Proteomes" id="UP000321201"/>
    </source>
</evidence>
<dbReference type="PANTHER" id="PTHR30055">
    <property type="entry name" value="HTH-TYPE TRANSCRIPTIONAL REGULATOR RUTR"/>
    <property type="match status" value="1"/>
</dbReference>
<dbReference type="SUPFAM" id="SSF46689">
    <property type="entry name" value="Homeodomain-like"/>
    <property type="match status" value="1"/>
</dbReference>
<dbReference type="EMBL" id="VPFL01000002">
    <property type="protein sequence ID" value="TXF13386.1"/>
    <property type="molecule type" value="Genomic_DNA"/>
</dbReference>
<feature type="domain" description="HTH tetR-type" evidence="5">
    <location>
        <begin position="17"/>
        <end position="77"/>
    </location>
</feature>
<keyword evidence="3" id="KW-0804">Transcription</keyword>
<dbReference type="Gene3D" id="1.10.357.10">
    <property type="entry name" value="Tetracycline Repressor, domain 2"/>
    <property type="match status" value="1"/>
</dbReference>
<dbReference type="FunFam" id="1.10.10.60:FF:000141">
    <property type="entry name" value="TetR family transcriptional regulator"/>
    <property type="match status" value="1"/>
</dbReference>
<evidence type="ECO:0000256" key="4">
    <source>
        <dbReference type="PROSITE-ProRule" id="PRU00335"/>
    </source>
</evidence>
<evidence type="ECO:0000256" key="3">
    <source>
        <dbReference type="ARBA" id="ARBA00023163"/>
    </source>
</evidence>
<evidence type="ECO:0000256" key="1">
    <source>
        <dbReference type="ARBA" id="ARBA00023015"/>
    </source>
</evidence>
<comment type="caution">
    <text evidence="6">The sequence shown here is derived from an EMBL/GenBank/DDBJ whole genome shotgun (WGS) entry which is preliminary data.</text>
</comment>
<dbReference type="FunCoup" id="A0A5C7EPP3">
    <property type="interactions" value="135"/>
</dbReference>
<dbReference type="SUPFAM" id="SSF48498">
    <property type="entry name" value="Tetracyclin repressor-like, C-terminal domain"/>
    <property type="match status" value="1"/>
</dbReference>
<evidence type="ECO:0000256" key="2">
    <source>
        <dbReference type="ARBA" id="ARBA00023125"/>
    </source>
</evidence>
<evidence type="ECO:0000259" key="5">
    <source>
        <dbReference type="PROSITE" id="PS50977"/>
    </source>
</evidence>
<dbReference type="RefSeq" id="WP_147798560.1">
    <property type="nucleotide sequence ID" value="NZ_VPFL01000002.1"/>
</dbReference>
<dbReference type="InterPro" id="IPR036271">
    <property type="entry name" value="Tet_transcr_reg_TetR-rel_C_sf"/>
</dbReference>
<dbReference type="InterPro" id="IPR011075">
    <property type="entry name" value="TetR_C"/>
</dbReference>
<evidence type="ECO:0000313" key="6">
    <source>
        <dbReference type="EMBL" id="TXF13386.1"/>
    </source>
</evidence>
<dbReference type="PROSITE" id="PS50977">
    <property type="entry name" value="HTH_TETR_2"/>
    <property type="match status" value="1"/>
</dbReference>
<gene>
    <name evidence="6" type="ORF">FR698_02290</name>
</gene>
<dbReference type="InterPro" id="IPR050109">
    <property type="entry name" value="HTH-type_TetR-like_transc_reg"/>
</dbReference>
<dbReference type="Pfam" id="PF00440">
    <property type="entry name" value="TetR_N"/>
    <property type="match status" value="1"/>
</dbReference>
<protein>
    <submittedName>
        <fullName evidence="6">TetR/AcrR family transcriptional regulator</fullName>
    </submittedName>
</protein>
<dbReference type="GO" id="GO:0003700">
    <property type="term" value="F:DNA-binding transcription factor activity"/>
    <property type="evidence" value="ECO:0007669"/>
    <property type="project" value="TreeGrafter"/>
</dbReference>